<keyword evidence="3 7" id="KW-1133">Transmembrane helix</keyword>
<feature type="transmembrane region" description="Helical" evidence="7">
    <location>
        <begin position="197"/>
        <end position="225"/>
    </location>
</feature>
<dbReference type="Pfam" id="PF20684">
    <property type="entry name" value="Fung_rhodopsin"/>
    <property type="match status" value="1"/>
</dbReference>
<dbReference type="GO" id="GO:0016020">
    <property type="term" value="C:membrane"/>
    <property type="evidence" value="ECO:0007669"/>
    <property type="project" value="UniProtKB-SubCell"/>
</dbReference>
<evidence type="ECO:0000259" key="8">
    <source>
        <dbReference type="Pfam" id="PF20684"/>
    </source>
</evidence>
<evidence type="ECO:0000313" key="10">
    <source>
        <dbReference type="Proteomes" id="UP000830671"/>
    </source>
</evidence>
<dbReference type="InterPro" id="IPR049326">
    <property type="entry name" value="Rhodopsin_dom_fungi"/>
</dbReference>
<keyword evidence="2 7" id="KW-0812">Transmembrane</keyword>
<keyword evidence="4 7" id="KW-0472">Membrane</keyword>
<name>A0A9Q8SVD9_9PEZI</name>
<comment type="subcellular location">
    <subcellularLocation>
        <location evidence="1">Membrane</location>
        <topology evidence="1">Multi-pass membrane protein</topology>
    </subcellularLocation>
</comment>
<evidence type="ECO:0000256" key="2">
    <source>
        <dbReference type="ARBA" id="ARBA00022692"/>
    </source>
</evidence>
<feature type="region of interest" description="Disordered" evidence="6">
    <location>
        <begin position="310"/>
        <end position="338"/>
    </location>
</feature>
<dbReference type="GeneID" id="73343632"/>
<proteinExistence type="inferred from homology"/>
<evidence type="ECO:0000256" key="4">
    <source>
        <dbReference type="ARBA" id="ARBA00023136"/>
    </source>
</evidence>
<gene>
    <name evidence="9" type="ORF">CLUP02_09644</name>
</gene>
<feature type="region of interest" description="Disordered" evidence="6">
    <location>
        <begin position="371"/>
        <end position="397"/>
    </location>
</feature>
<evidence type="ECO:0000256" key="7">
    <source>
        <dbReference type="SAM" id="Phobius"/>
    </source>
</evidence>
<protein>
    <recommendedName>
        <fullName evidence="8">Rhodopsin domain-containing protein</fullName>
    </recommendedName>
</protein>
<feature type="domain" description="Rhodopsin" evidence="8">
    <location>
        <begin position="63"/>
        <end position="295"/>
    </location>
</feature>
<feature type="transmembrane region" description="Helical" evidence="7">
    <location>
        <begin position="45"/>
        <end position="67"/>
    </location>
</feature>
<dbReference type="AlphaFoldDB" id="A0A9Q8SVD9"/>
<sequence>MRRHCRSQHEKNPHMPRVYTPTYALAMAPVTPPNPLPPDENVNPILLGVSGALIFFVIFTTSIRLYVRFALRHLGWDDYLMGIVASLGVIRYGVQCAQGNSGNGRHRWYISTEEYVNNSMLGWFAQILLFASICLLKCSIMLLLLRIKDSSRLKYFLWSVMAGLVITNFGVIIILLAECDPVDAYWTGNGVCWDAKIRIYSIYLTISYSVATDLLCSLLPLVVVWQVRIPLSTKLSVGALMSLGLIATGFGIARAASLGLVTNDLSYVYAVTAIWSNLELYLGIIAGNLTLSRSLWFYFFGEKQLPSSHPSAYGNSSHRSRSAYNNGSRLHGDNGGTTDIFIRSERRPSLSKSDHSDIPLEPGIQKRTEFWISEEDVDGNDSHDAAATRRTTRQASL</sequence>
<feature type="transmembrane region" description="Helical" evidence="7">
    <location>
        <begin position="120"/>
        <end position="144"/>
    </location>
</feature>
<dbReference type="Proteomes" id="UP000830671">
    <property type="component" value="Chromosome 5"/>
</dbReference>
<dbReference type="PANTHER" id="PTHR33048:SF96">
    <property type="entry name" value="INTEGRAL MEMBRANE PROTEIN"/>
    <property type="match status" value="1"/>
</dbReference>
<evidence type="ECO:0000256" key="3">
    <source>
        <dbReference type="ARBA" id="ARBA00022989"/>
    </source>
</evidence>
<evidence type="ECO:0000256" key="5">
    <source>
        <dbReference type="ARBA" id="ARBA00038359"/>
    </source>
</evidence>
<dbReference type="KEGG" id="clup:CLUP02_09644"/>
<dbReference type="RefSeq" id="XP_049145766.1">
    <property type="nucleotide sequence ID" value="XM_049288622.1"/>
</dbReference>
<feature type="transmembrane region" description="Helical" evidence="7">
    <location>
        <begin position="237"/>
        <end position="260"/>
    </location>
</feature>
<evidence type="ECO:0000256" key="6">
    <source>
        <dbReference type="SAM" id="MobiDB-lite"/>
    </source>
</evidence>
<feature type="compositionally biased region" description="Polar residues" evidence="6">
    <location>
        <begin position="310"/>
        <end position="328"/>
    </location>
</feature>
<dbReference type="PANTHER" id="PTHR33048">
    <property type="entry name" value="PTH11-LIKE INTEGRAL MEMBRANE PROTEIN (AFU_ORTHOLOGUE AFUA_5G11245)"/>
    <property type="match status" value="1"/>
</dbReference>
<dbReference type="InterPro" id="IPR052337">
    <property type="entry name" value="SAT4-like"/>
</dbReference>
<evidence type="ECO:0000256" key="1">
    <source>
        <dbReference type="ARBA" id="ARBA00004141"/>
    </source>
</evidence>
<dbReference type="EMBL" id="CP019477">
    <property type="protein sequence ID" value="UQC84148.1"/>
    <property type="molecule type" value="Genomic_DNA"/>
</dbReference>
<evidence type="ECO:0000313" key="9">
    <source>
        <dbReference type="EMBL" id="UQC84148.1"/>
    </source>
</evidence>
<accession>A0A9Q8SVD9</accession>
<feature type="transmembrane region" description="Helical" evidence="7">
    <location>
        <begin position="156"/>
        <end position="177"/>
    </location>
</feature>
<keyword evidence="10" id="KW-1185">Reference proteome</keyword>
<organism evidence="9 10">
    <name type="scientific">Colletotrichum lupini</name>
    <dbReference type="NCBI Taxonomy" id="145971"/>
    <lineage>
        <taxon>Eukaryota</taxon>
        <taxon>Fungi</taxon>
        <taxon>Dikarya</taxon>
        <taxon>Ascomycota</taxon>
        <taxon>Pezizomycotina</taxon>
        <taxon>Sordariomycetes</taxon>
        <taxon>Hypocreomycetidae</taxon>
        <taxon>Glomerellales</taxon>
        <taxon>Glomerellaceae</taxon>
        <taxon>Colletotrichum</taxon>
        <taxon>Colletotrichum acutatum species complex</taxon>
    </lineage>
</organism>
<comment type="similarity">
    <text evidence="5">Belongs to the SAT4 family.</text>
</comment>
<reference evidence="9" key="1">
    <citation type="journal article" date="2021" name="Mol. Plant Microbe Interact.">
        <title>Complete Genome Sequence of the Plant-Pathogenic Fungus Colletotrichum lupini.</title>
        <authorList>
            <person name="Baroncelli R."/>
            <person name="Pensec F."/>
            <person name="Da Lio D."/>
            <person name="Boufleur T."/>
            <person name="Vicente I."/>
            <person name="Sarrocco S."/>
            <person name="Picot A."/>
            <person name="Baraldi E."/>
            <person name="Sukno S."/>
            <person name="Thon M."/>
            <person name="Le Floch G."/>
        </authorList>
    </citation>
    <scope>NUCLEOTIDE SEQUENCE</scope>
    <source>
        <strain evidence="9">IMI 504893</strain>
    </source>
</reference>